<feature type="coiled-coil region" evidence="1">
    <location>
        <begin position="7"/>
        <end position="34"/>
    </location>
</feature>
<evidence type="ECO:0000313" key="3">
    <source>
        <dbReference type="EMBL" id="MBU3853404.1"/>
    </source>
</evidence>
<keyword evidence="1" id="KW-0175">Coiled coil</keyword>
<accession>A0A9E2L6A1</accession>
<keyword evidence="3" id="KW-0378">Hydrolase</keyword>
<evidence type="ECO:0000256" key="1">
    <source>
        <dbReference type="SAM" id="Coils"/>
    </source>
</evidence>
<organism evidence="3 4">
    <name type="scientific">Candidatus Paraprevotella stercoravium</name>
    <dbReference type="NCBI Taxonomy" id="2838725"/>
    <lineage>
        <taxon>Bacteria</taxon>
        <taxon>Pseudomonadati</taxon>
        <taxon>Bacteroidota</taxon>
        <taxon>Bacteroidia</taxon>
        <taxon>Bacteroidales</taxon>
        <taxon>Prevotellaceae</taxon>
        <taxon>Paraprevotella</taxon>
    </lineage>
</organism>
<dbReference type="EMBL" id="JAHLFU010000132">
    <property type="protein sequence ID" value="MBU3853404.1"/>
    <property type="molecule type" value="Genomic_DNA"/>
</dbReference>
<dbReference type="Pfam" id="PF22548">
    <property type="entry name" value="AEP-TOTE"/>
    <property type="match status" value="1"/>
</dbReference>
<proteinExistence type="predicted"/>
<keyword evidence="3" id="KW-0547">Nucleotide-binding</keyword>
<dbReference type="GO" id="GO:0004386">
    <property type="term" value="F:helicase activity"/>
    <property type="evidence" value="ECO:0007669"/>
    <property type="project" value="UniProtKB-KW"/>
</dbReference>
<evidence type="ECO:0000313" key="4">
    <source>
        <dbReference type="Proteomes" id="UP000823865"/>
    </source>
</evidence>
<keyword evidence="3" id="KW-0067">ATP-binding</keyword>
<feature type="non-terminal residue" evidence="3">
    <location>
        <position position="123"/>
    </location>
</feature>
<keyword evidence="3" id="KW-0347">Helicase</keyword>
<evidence type="ECO:0000259" key="2">
    <source>
        <dbReference type="Pfam" id="PF22548"/>
    </source>
</evidence>
<reference evidence="3" key="1">
    <citation type="journal article" date="2021" name="PeerJ">
        <title>Extensive microbial diversity within the chicken gut microbiome revealed by metagenomics and culture.</title>
        <authorList>
            <person name="Gilroy R."/>
            <person name="Ravi A."/>
            <person name="Getino M."/>
            <person name="Pursley I."/>
            <person name="Horton D.L."/>
            <person name="Alikhan N.F."/>
            <person name="Baker D."/>
            <person name="Gharbi K."/>
            <person name="Hall N."/>
            <person name="Watson M."/>
            <person name="Adriaenssens E.M."/>
            <person name="Foster-Nyarko E."/>
            <person name="Jarju S."/>
            <person name="Secka A."/>
            <person name="Antonio M."/>
            <person name="Oren A."/>
            <person name="Chaudhuri R.R."/>
            <person name="La Ragione R."/>
            <person name="Hildebrand F."/>
            <person name="Pallen M.J."/>
        </authorList>
    </citation>
    <scope>NUCLEOTIDE SEQUENCE</scope>
    <source>
        <strain evidence="3">G3-2149</strain>
    </source>
</reference>
<dbReference type="Proteomes" id="UP000823865">
    <property type="component" value="Unassembled WGS sequence"/>
</dbReference>
<dbReference type="AlphaFoldDB" id="A0A9E2L6A1"/>
<protein>
    <submittedName>
        <fullName evidence="3">Helicase</fullName>
    </submittedName>
</protein>
<dbReference type="InterPro" id="IPR054347">
    <property type="entry name" value="TOTE_primase"/>
</dbReference>
<gene>
    <name evidence="3" type="ORF">H9789_06230</name>
</gene>
<comment type="caution">
    <text evidence="3">The sequence shown here is derived from an EMBL/GenBank/DDBJ whole genome shotgun (WGS) entry which is preliminary data.</text>
</comment>
<sequence>MGKQITYQELLAAYNKLLMENEFLHKEVDRLQALLNSKDIPMTQPIMKQHLSLEEKVSVFRNLFKGREDVFARRWYSRTSGKSGYQPVCRNEWDRQSCDKKKYKCAECPNRLFKPLVYEDIYR</sequence>
<reference evidence="3" key="2">
    <citation type="submission" date="2021-04" db="EMBL/GenBank/DDBJ databases">
        <authorList>
            <person name="Gilroy R."/>
        </authorList>
    </citation>
    <scope>NUCLEOTIDE SEQUENCE</scope>
    <source>
        <strain evidence="3">G3-2149</strain>
    </source>
</reference>
<name>A0A9E2L6A1_9BACT</name>
<feature type="domain" description="TOTE conflict system primase" evidence="2">
    <location>
        <begin position="55"/>
        <end position="122"/>
    </location>
</feature>